<name>A0A102LC02_9BURK</name>
<comment type="caution">
    <text evidence="3">The sequence shown here is derived from an EMBL/GenBank/DDBJ whole genome shotgun (WGS) entry which is preliminary data.</text>
</comment>
<accession>A0A102LC02</accession>
<gene>
    <name evidence="3" type="ORF">WI38_14175</name>
</gene>
<evidence type="ECO:0000313" key="4">
    <source>
        <dbReference type="Proteomes" id="UP000065521"/>
    </source>
</evidence>
<proteinExistence type="predicted"/>
<dbReference type="Proteomes" id="UP000065521">
    <property type="component" value="Unassembled WGS sequence"/>
</dbReference>
<feature type="compositionally biased region" description="Basic and acidic residues" evidence="1">
    <location>
        <begin position="545"/>
        <end position="560"/>
    </location>
</feature>
<sequence length="764" mass="84991">MQVGSGQGIKLFSNSDYVCPKQMPLPGVVIFVHGVNSEGEWFTAAEEGLCRGLNRRLGRLDDQMTYKGVEGGQMSPVQYTESLTPDGYLNPKLLPDTYVKDDPSFSPVIHFRWGYKASKDELKLYGANVFLNEQNYWGGGPFANGCSSLADLWAKGLDDRVFGFLTVQGMNSTDRLVYATPPRAYMVLAALRLANLIRSIREKQADVPITVVCHSQGNMVGMTAAFFGSKMTSVKDPHDKTGKCVADTYVLASAPYSVVATNALDNWSQRKNKDPKGEHGRQTYNSRIQTLANFFHIIDKQADNELAPDMINREMENDQPSLTKGGKPYKAESDRKDHGLKIGEHNYKTYGRVTLYCCPHDQVISATPVQGIGWRGMSTEEIKAAKGQGIFTQRVFATNWMVGDESRKMYNYWDHDWRASVRKNDKDFFYPASSKAEYGLVRELRGDHSLPGVFGAALATPFLKVGLLLLDMRVNEPPPRIGPNKTWEVPLEAPRLDEPFAPQTIKYGRPMKAIELKGPDGTKATSQFNESYDPPSAARNAGKSAADRNENDPYDSYKVDASKLGHGEDAAATDAQGTEQSEAAQRYEDHAVLRQEARREVQILQSAPADWVNADGKVVGEDNPADASADYSAWHKGRISTILIDGQRNNPTNHSTTMTNPDHAQKALAYDVAIGVCHLSADDWKALRIEADWRMWKGVDKDNPAWKYTRYFTDGTMKDVPNDKGMTGEASLYEWAHRIDEAKIPDGIEDHREGSLYLAARALV</sequence>
<dbReference type="EMBL" id="LOTN01000027">
    <property type="protein sequence ID" value="KUZ90787.1"/>
    <property type="molecule type" value="Genomic_DNA"/>
</dbReference>
<organism evidence="3 4">
    <name type="scientific">Burkholderia ubonensis</name>
    <dbReference type="NCBI Taxonomy" id="101571"/>
    <lineage>
        <taxon>Bacteria</taxon>
        <taxon>Pseudomonadati</taxon>
        <taxon>Pseudomonadota</taxon>
        <taxon>Betaproteobacteria</taxon>
        <taxon>Burkholderiales</taxon>
        <taxon>Burkholderiaceae</taxon>
        <taxon>Burkholderia</taxon>
        <taxon>Burkholderia cepacia complex</taxon>
    </lineage>
</organism>
<dbReference type="AlphaFoldDB" id="A0A102LC02"/>
<protein>
    <recommendedName>
        <fullName evidence="2">T6SS Tle3 phospholipase effector alpha/beta domain-containing protein</fullName>
    </recommendedName>
</protein>
<evidence type="ECO:0000256" key="1">
    <source>
        <dbReference type="SAM" id="MobiDB-lite"/>
    </source>
</evidence>
<evidence type="ECO:0000259" key="2">
    <source>
        <dbReference type="Pfam" id="PF24322"/>
    </source>
</evidence>
<feature type="region of interest" description="Disordered" evidence="1">
    <location>
        <begin position="511"/>
        <end position="560"/>
    </location>
</feature>
<evidence type="ECO:0000313" key="3">
    <source>
        <dbReference type="EMBL" id="KUZ90787.1"/>
    </source>
</evidence>
<feature type="region of interest" description="Disordered" evidence="1">
    <location>
        <begin position="316"/>
        <end position="335"/>
    </location>
</feature>
<reference evidence="3 4" key="1">
    <citation type="submission" date="2015-11" db="EMBL/GenBank/DDBJ databases">
        <title>Expanding the genomic diversity of Burkholderia species for the development of highly accurate diagnostics.</title>
        <authorList>
            <person name="Sahl J."/>
            <person name="Keim P."/>
            <person name="Wagner D."/>
        </authorList>
    </citation>
    <scope>NUCLEOTIDE SEQUENCE [LARGE SCALE GENOMIC DNA]</scope>
    <source>
        <strain evidence="3 4">RF32-BP4</strain>
    </source>
</reference>
<dbReference type="Pfam" id="PF24322">
    <property type="entry name" value="Tle3"/>
    <property type="match status" value="1"/>
</dbReference>
<dbReference type="InterPro" id="IPR056221">
    <property type="entry name" value="Tle3_ab_dom"/>
</dbReference>
<feature type="domain" description="T6SS Tle3 phospholipase effector alpha/beta" evidence="2">
    <location>
        <begin position="25"/>
        <end position="378"/>
    </location>
</feature>